<evidence type="ECO:0000313" key="2">
    <source>
        <dbReference type="EMBL" id="KFH62101.1"/>
    </source>
</evidence>
<keyword evidence="3" id="KW-1185">Reference proteome</keyword>
<name>A0A086TJH4_9FUNG</name>
<sequence>MAPMPSKAYSVSTVFVEAPLMEKLMILGQKSGSELSTTGCELQQQQTGHTPQSISGQRRHYLLMRDHSGGRHEASGRPGYLEASYTRQY</sequence>
<accession>A0A086TJH4</accession>
<dbReference type="AlphaFoldDB" id="A0A086TJH4"/>
<reference evidence="2 3" key="1">
    <citation type="submission" date="2011-02" db="EMBL/GenBank/DDBJ databases">
        <title>The Genome Sequence of Mortierella verticillata NRRL 6337.</title>
        <authorList>
            <consortium name="The Broad Institute Genome Sequencing Platform"/>
            <person name="Russ C."/>
            <person name="Cuomo C."/>
            <person name="Burger G."/>
            <person name="Gray M.W."/>
            <person name="Holland P.W.H."/>
            <person name="King N."/>
            <person name="Lang F.B.F."/>
            <person name="Roger A.J."/>
            <person name="Ruiz-Trillo I."/>
            <person name="Young S.K."/>
            <person name="Zeng Q."/>
            <person name="Gargeya S."/>
            <person name="Alvarado L."/>
            <person name="Berlin A."/>
            <person name="Chapman S.B."/>
            <person name="Chen Z."/>
            <person name="Freedman E."/>
            <person name="Gellesch M."/>
            <person name="Goldberg J."/>
            <person name="Griggs A."/>
            <person name="Gujja S."/>
            <person name="Heilman E."/>
            <person name="Heiman D."/>
            <person name="Howarth C."/>
            <person name="Mehta T."/>
            <person name="Neiman D."/>
            <person name="Pearson M."/>
            <person name="Roberts A."/>
            <person name="Saif S."/>
            <person name="Shea T."/>
            <person name="Shenoy N."/>
            <person name="Sisk P."/>
            <person name="Stolte C."/>
            <person name="Sykes S."/>
            <person name="White J."/>
            <person name="Yandava C."/>
            <person name="Haas B."/>
            <person name="Nusbaum C."/>
            <person name="Birren B."/>
        </authorList>
    </citation>
    <scope>NUCLEOTIDE SEQUENCE [LARGE SCALE GENOMIC DNA]</scope>
    <source>
        <strain evidence="2 3">NRRL 6337</strain>
    </source>
</reference>
<organism evidence="2 3">
    <name type="scientific">Podila verticillata NRRL 6337</name>
    <dbReference type="NCBI Taxonomy" id="1069443"/>
    <lineage>
        <taxon>Eukaryota</taxon>
        <taxon>Fungi</taxon>
        <taxon>Fungi incertae sedis</taxon>
        <taxon>Mucoromycota</taxon>
        <taxon>Mortierellomycotina</taxon>
        <taxon>Mortierellomycetes</taxon>
        <taxon>Mortierellales</taxon>
        <taxon>Mortierellaceae</taxon>
        <taxon>Podila</taxon>
    </lineage>
</organism>
<dbReference type="Proteomes" id="UP000243308">
    <property type="component" value="Unassembled WGS sequence"/>
</dbReference>
<feature type="region of interest" description="Disordered" evidence="1">
    <location>
        <begin position="68"/>
        <end position="89"/>
    </location>
</feature>
<dbReference type="EMBL" id="KN042433">
    <property type="protein sequence ID" value="KFH62101.1"/>
    <property type="molecule type" value="Genomic_DNA"/>
</dbReference>
<proteinExistence type="predicted"/>
<evidence type="ECO:0000256" key="1">
    <source>
        <dbReference type="SAM" id="MobiDB-lite"/>
    </source>
</evidence>
<gene>
    <name evidence="2" type="ORF">MVEG_11740</name>
</gene>
<evidence type="ECO:0000313" key="3">
    <source>
        <dbReference type="Proteomes" id="UP000243308"/>
    </source>
</evidence>
<protein>
    <submittedName>
        <fullName evidence="2">Uncharacterized protein</fullName>
    </submittedName>
</protein>